<dbReference type="RefSeq" id="WP_107956065.1">
    <property type="nucleotide sequence ID" value="NZ_QAYE01000021.1"/>
</dbReference>
<evidence type="ECO:0000256" key="1">
    <source>
        <dbReference type="SAM" id="Coils"/>
    </source>
</evidence>
<dbReference type="AlphaFoldDB" id="A0A2T5TW22"/>
<gene>
    <name evidence="3" type="ORF">C8J25_12124</name>
</gene>
<evidence type="ECO:0000313" key="4">
    <source>
        <dbReference type="Proteomes" id="UP000244013"/>
    </source>
</evidence>
<feature type="coiled-coil region" evidence="1">
    <location>
        <begin position="49"/>
        <end position="76"/>
    </location>
</feature>
<name>A0A2T5TW22_9SPHN</name>
<protein>
    <recommendedName>
        <fullName evidence="5">Heavy-metal resistance protein</fullName>
    </recommendedName>
</protein>
<sequence>MILTKQPFALVAAVAIGLMMPGVAFAQQEGTQAQRAENMQAATALHTRIDATQARIENARRTHKIARARATALNRQIAQTRQSMTRLGKQQGFVSAAELASYNRTLGTIESELDQRGVARSYGKDMLPAAPNGRH</sequence>
<reference evidence="3 4" key="1">
    <citation type="submission" date="2018-04" db="EMBL/GenBank/DDBJ databases">
        <title>Genomic Encyclopedia of Type Strains, Phase III (KMG-III): the genomes of soil and plant-associated and newly described type strains.</title>
        <authorList>
            <person name="Whitman W."/>
        </authorList>
    </citation>
    <scope>NUCLEOTIDE SEQUENCE [LARGE SCALE GENOMIC DNA]</scope>
    <source>
        <strain evidence="3 4">MA-olki</strain>
    </source>
</reference>
<feature type="signal peptide" evidence="2">
    <location>
        <begin position="1"/>
        <end position="26"/>
    </location>
</feature>
<keyword evidence="1" id="KW-0175">Coiled coil</keyword>
<keyword evidence="2" id="KW-0732">Signal</keyword>
<evidence type="ECO:0008006" key="5">
    <source>
        <dbReference type="Google" id="ProtNLM"/>
    </source>
</evidence>
<accession>A0A2T5TW22</accession>
<dbReference type="OrthoDB" id="7575365at2"/>
<organism evidence="3 4">
    <name type="scientific">Sphingomonas faeni</name>
    <dbReference type="NCBI Taxonomy" id="185950"/>
    <lineage>
        <taxon>Bacteria</taxon>
        <taxon>Pseudomonadati</taxon>
        <taxon>Pseudomonadota</taxon>
        <taxon>Alphaproteobacteria</taxon>
        <taxon>Sphingomonadales</taxon>
        <taxon>Sphingomonadaceae</taxon>
        <taxon>Sphingomonas</taxon>
    </lineage>
</organism>
<evidence type="ECO:0000313" key="3">
    <source>
        <dbReference type="EMBL" id="PTW43467.1"/>
    </source>
</evidence>
<proteinExistence type="predicted"/>
<comment type="caution">
    <text evidence="3">The sequence shown here is derived from an EMBL/GenBank/DDBJ whole genome shotgun (WGS) entry which is preliminary data.</text>
</comment>
<feature type="chain" id="PRO_5015656490" description="Heavy-metal resistance protein" evidence="2">
    <location>
        <begin position="27"/>
        <end position="135"/>
    </location>
</feature>
<dbReference type="GeneID" id="91007917"/>
<evidence type="ECO:0000256" key="2">
    <source>
        <dbReference type="SAM" id="SignalP"/>
    </source>
</evidence>
<dbReference type="Proteomes" id="UP000244013">
    <property type="component" value="Unassembled WGS sequence"/>
</dbReference>
<dbReference type="EMBL" id="QAYE01000021">
    <property type="protein sequence ID" value="PTW43467.1"/>
    <property type="molecule type" value="Genomic_DNA"/>
</dbReference>